<evidence type="ECO:0000256" key="2">
    <source>
        <dbReference type="ARBA" id="ARBA00012438"/>
    </source>
</evidence>
<dbReference type="Gene3D" id="1.20.5.1930">
    <property type="match status" value="1"/>
</dbReference>
<evidence type="ECO:0000256" key="4">
    <source>
        <dbReference type="ARBA" id="ARBA00022679"/>
    </source>
</evidence>
<dbReference type="EC" id="2.7.13.3" evidence="2"/>
<dbReference type="SMART" id="SM00387">
    <property type="entry name" value="HATPase_c"/>
    <property type="match status" value="1"/>
</dbReference>
<evidence type="ECO:0000313" key="13">
    <source>
        <dbReference type="EMBL" id="SEO02733.1"/>
    </source>
</evidence>
<evidence type="ECO:0000256" key="5">
    <source>
        <dbReference type="ARBA" id="ARBA00022741"/>
    </source>
</evidence>
<sequence length="457" mass="47465">MTGGRPVVPAGPADGASPEPVAGVPAPSSDRADRVATRSPAADGAATEGPVALALASAALTAVLARVTGLRARRELALSPWVVDLCFAAGLFLVLGGLSHVAIRSQPVAVLTVQTGLVLPLVWRRRAPLVVFGCVSAAALGQWVADLRVPADVTLLIALYTVAANRDRRRALAAFAVLEGGILLAALRWSGTERHVGMFVSLSAMAIAALVIGSNMRGRRERMAFLEDRAVRLERERDQQALLAVAGERARIAREMHDIVTHNLSVMVALADGAVFAQPSAPERATAAMRQVGVTGRQAITDMRRFLGVLRADEPDALRHPQPGIGQLEGLAGQVRAAGLPTRLHIAGEPSLVPVAAQLTAYRLVQEALTNTLKHAPAGTRAEVRVACTAAEVTLSVSDDGNGTVPSAPDPVAASGHGLSGMRERAAAYGGRLTAGPRPGGGWRVSAVLDLTTPEAV</sequence>
<dbReference type="PANTHER" id="PTHR24421:SF10">
    <property type="entry name" value="NITRATE_NITRITE SENSOR PROTEIN NARQ"/>
    <property type="match status" value="1"/>
</dbReference>
<evidence type="ECO:0000256" key="6">
    <source>
        <dbReference type="ARBA" id="ARBA00022777"/>
    </source>
</evidence>
<keyword evidence="11" id="KW-0472">Membrane</keyword>
<keyword evidence="6 13" id="KW-0418">Kinase</keyword>
<dbReference type="InterPro" id="IPR003594">
    <property type="entry name" value="HATPase_dom"/>
</dbReference>
<dbReference type="InterPro" id="IPR005467">
    <property type="entry name" value="His_kinase_dom"/>
</dbReference>
<dbReference type="EMBL" id="FODD01000015">
    <property type="protein sequence ID" value="SEO02733.1"/>
    <property type="molecule type" value="Genomic_DNA"/>
</dbReference>
<organism evidence="13 14">
    <name type="scientific">Actinacidiphila rubida</name>
    <dbReference type="NCBI Taxonomy" id="310780"/>
    <lineage>
        <taxon>Bacteria</taxon>
        <taxon>Bacillati</taxon>
        <taxon>Actinomycetota</taxon>
        <taxon>Actinomycetes</taxon>
        <taxon>Kitasatosporales</taxon>
        <taxon>Streptomycetaceae</taxon>
        <taxon>Actinacidiphila</taxon>
    </lineage>
</organism>
<evidence type="ECO:0000313" key="14">
    <source>
        <dbReference type="Proteomes" id="UP000181951"/>
    </source>
</evidence>
<dbReference type="PROSITE" id="PS50109">
    <property type="entry name" value="HIS_KIN"/>
    <property type="match status" value="1"/>
</dbReference>
<evidence type="ECO:0000256" key="10">
    <source>
        <dbReference type="SAM" id="MobiDB-lite"/>
    </source>
</evidence>
<dbReference type="Pfam" id="PF23539">
    <property type="entry name" value="DUF7134"/>
    <property type="match status" value="1"/>
</dbReference>
<protein>
    <recommendedName>
        <fullName evidence="2">histidine kinase</fullName>
        <ecNumber evidence="2">2.7.13.3</ecNumber>
    </recommendedName>
</protein>
<keyword evidence="8" id="KW-0902">Two-component regulatory system</keyword>
<feature type="region of interest" description="Disordered" evidence="10">
    <location>
        <begin position="1"/>
        <end position="43"/>
    </location>
</feature>
<dbReference type="SUPFAM" id="SSF55874">
    <property type="entry name" value="ATPase domain of HSP90 chaperone/DNA topoisomerase II/histidine kinase"/>
    <property type="match status" value="1"/>
</dbReference>
<keyword evidence="9" id="KW-0175">Coiled coil</keyword>
<keyword evidence="11" id="KW-1133">Transmembrane helix</keyword>
<dbReference type="PANTHER" id="PTHR24421">
    <property type="entry name" value="NITRATE/NITRITE SENSOR PROTEIN NARX-RELATED"/>
    <property type="match status" value="1"/>
</dbReference>
<gene>
    <name evidence="13" type="ORF">SAMN05216267_1015167</name>
</gene>
<feature type="domain" description="Histidine kinase" evidence="12">
    <location>
        <begin position="363"/>
        <end position="453"/>
    </location>
</feature>
<evidence type="ECO:0000256" key="3">
    <source>
        <dbReference type="ARBA" id="ARBA00022553"/>
    </source>
</evidence>
<dbReference type="Proteomes" id="UP000181951">
    <property type="component" value="Unassembled WGS sequence"/>
</dbReference>
<dbReference type="GO" id="GO:0046983">
    <property type="term" value="F:protein dimerization activity"/>
    <property type="evidence" value="ECO:0007669"/>
    <property type="project" value="InterPro"/>
</dbReference>
<dbReference type="InterPro" id="IPR055558">
    <property type="entry name" value="DUF7134"/>
</dbReference>
<accession>A0A1H8LCD8</accession>
<feature type="coiled-coil region" evidence="9">
    <location>
        <begin position="216"/>
        <end position="243"/>
    </location>
</feature>
<keyword evidence="5" id="KW-0547">Nucleotide-binding</keyword>
<name>A0A1H8LCD8_9ACTN</name>
<comment type="catalytic activity">
    <reaction evidence="1">
        <text>ATP + protein L-histidine = ADP + protein N-phospho-L-histidine.</text>
        <dbReference type="EC" id="2.7.13.3"/>
    </reaction>
</comment>
<dbReference type="CDD" id="cd16917">
    <property type="entry name" value="HATPase_UhpB-NarQ-NarX-like"/>
    <property type="match status" value="1"/>
</dbReference>
<dbReference type="InterPro" id="IPR036890">
    <property type="entry name" value="HATPase_C_sf"/>
</dbReference>
<keyword evidence="4" id="KW-0808">Transferase</keyword>
<evidence type="ECO:0000256" key="8">
    <source>
        <dbReference type="ARBA" id="ARBA00023012"/>
    </source>
</evidence>
<dbReference type="Pfam" id="PF02518">
    <property type="entry name" value="HATPase_c"/>
    <property type="match status" value="1"/>
</dbReference>
<feature type="transmembrane region" description="Helical" evidence="11">
    <location>
        <begin position="171"/>
        <end position="189"/>
    </location>
</feature>
<dbReference type="STRING" id="310780.SAMN05216267_1015167"/>
<dbReference type="Pfam" id="PF07730">
    <property type="entry name" value="HisKA_3"/>
    <property type="match status" value="1"/>
</dbReference>
<evidence type="ECO:0000259" key="12">
    <source>
        <dbReference type="PROSITE" id="PS50109"/>
    </source>
</evidence>
<keyword evidence="14" id="KW-1185">Reference proteome</keyword>
<dbReference type="GO" id="GO:0016020">
    <property type="term" value="C:membrane"/>
    <property type="evidence" value="ECO:0007669"/>
    <property type="project" value="InterPro"/>
</dbReference>
<keyword evidence="11" id="KW-0812">Transmembrane</keyword>
<dbReference type="GO" id="GO:0005524">
    <property type="term" value="F:ATP binding"/>
    <property type="evidence" value="ECO:0007669"/>
    <property type="project" value="UniProtKB-KW"/>
</dbReference>
<dbReference type="RefSeq" id="WP_245791497.1">
    <property type="nucleotide sequence ID" value="NZ_FODD01000015.1"/>
</dbReference>
<proteinExistence type="predicted"/>
<reference evidence="13 14" key="1">
    <citation type="submission" date="2016-10" db="EMBL/GenBank/DDBJ databases">
        <authorList>
            <person name="de Groot N.N."/>
        </authorList>
    </citation>
    <scope>NUCLEOTIDE SEQUENCE [LARGE SCALE GENOMIC DNA]</scope>
    <source>
        <strain evidence="13 14">CGMCC 4.2026</strain>
    </source>
</reference>
<evidence type="ECO:0000256" key="7">
    <source>
        <dbReference type="ARBA" id="ARBA00022840"/>
    </source>
</evidence>
<dbReference type="GO" id="GO:0000155">
    <property type="term" value="F:phosphorelay sensor kinase activity"/>
    <property type="evidence" value="ECO:0007669"/>
    <property type="project" value="InterPro"/>
</dbReference>
<dbReference type="AlphaFoldDB" id="A0A1H8LCD8"/>
<evidence type="ECO:0000256" key="9">
    <source>
        <dbReference type="SAM" id="Coils"/>
    </source>
</evidence>
<keyword evidence="7" id="KW-0067">ATP-binding</keyword>
<dbReference type="InterPro" id="IPR050482">
    <property type="entry name" value="Sensor_HK_TwoCompSys"/>
</dbReference>
<evidence type="ECO:0000256" key="1">
    <source>
        <dbReference type="ARBA" id="ARBA00000085"/>
    </source>
</evidence>
<dbReference type="InterPro" id="IPR011712">
    <property type="entry name" value="Sig_transdc_His_kin_sub3_dim/P"/>
</dbReference>
<evidence type="ECO:0000256" key="11">
    <source>
        <dbReference type="SAM" id="Phobius"/>
    </source>
</evidence>
<dbReference type="Gene3D" id="3.30.565.10">
    <property type="entry name" value="Histidine kinase-like ATPase, C-terminal domain"/>
    <property type="match status" value="1"/>
</dbReference>
<keyword evidence="3" id="KW-0597">Phosphoprotein</keyword>
<feature type="transmembrane region" description="Helical" evidence="11">
    <location>
        <begin position="195"/>
        <end position="213"/>
    </location>
</feature>
<feature type="transmembrane region" description="Helical" evidence="11">
    <location>
        <begin position="81"/>
        <end position="103"/>
    </location>
</feature>